<dbReference type="SUPFAM" id="SSF81271">
    <property type="entry name" value="TGS-like"/>
    <property type="match status" value="1"/>
</dbReference>
<keyword evidence="3" id="KW-0808">Transferase</keyword>
<dbReference type="InterPro" id="IPR004095">
    <property type="entry name" value="TGS"/>
</dbReference>
<dbReference type="GO" id="GO:0015969">
    <property type="term" value="P:guanosine tetraphosphate metabolic process"/>
    <property type="evidence" value="ECO:0007669"/>
    <property type="project" value="InterPro"/>
</dbReference>
<reference evidence="3 4" key="1">
    <citation type="submission" date="2018-09" db="EMBL/GenBank/DDBJ databases">
        <title>Genomic Encyclopedia of Archaeal and Bacterial Type Strains, Phase II (KMG-II): from individual species to whole genera.</title>
        <authorList>
            <person name="Goeker M."/>
        </authorList>
    </citation>
    <scope>NUCLEOTIDE SEQUENCE [LARGE SCALE GENOMIC DNA]</scope>
    <source>
        <strain evidence="3 4">DSM 27148</strain>
    </source>
</reference>
<evidence type="ECO:0000313" key="4">
    <source>
        <dbReference type="Proteomes" id="UP000283387"/>
    </source>
</evidence>
<dbReference type="Pfam" id="PF02824">
    <property type="entry name" value="TGS"/>
    <property type="match status" value="1"/>
</dbReference>
<sequence length="748" mass="86435">MEEGISKLQTKADQRLIADYYDDLYRSFDQRISDEGKERIRKAFEFANNAHAGVKRKSGEPYIIHPIAVAKIVSSEIGLGATSIIAAILHDVVEDTDYTLTDMENLFGKKVAEIVDGLTKLSDEFTAQHDSKQATNFRKMLMTLSNDVRVILIKLADRLHNMRTLESMAPHKQLKIAAETLYIFAPLAHRLGLYAIKTELEDLSLKYKQPETYNLIKFRLHNQKERRDYLVTEFIKPIEEELGSEGIQFNISGRLKSIYSIWNKMQTKGVSFDEIYDLLAIRIVFKPKDSVSEKRQCFDILSLITDIYKPKPDRIRDWITIPKANGYEALHVTVMGPQGKWVEVQIRTERMDAIAERGFAAHYKYKGELSPETELDRWLEKIREMLQNPESDALEFLDDFKMNLYSREIVIFTPKGKMVNLPKGATVIDFAYEIHTDLGNHCIGAKINHKLMPVSHVLESGDQIEILTSKSQKPDIEWLKFITTAKAKAKVKQAFKLDKKRHFEDGREIIEEKLKSFNIKPTSDTLKKLTAYYNLSNKDQLYAQVGMGFIDFNDIENILKSRRQNKLAKYWKLSFGKKEEEEELDFELPDKIIDKKSTFILKEDPEETNYTLAKCCQPIPGDNVLGYLTSNNHVVIHKRNCPVANKLMSQQGDRIITAEWTKFKKRSYLTRIKLNGFDRVGIVSEITNIISKLNNINMRTVMFDTHDGIFEGDLYLYIHNVDDLNNLISRLMKIKGVDNVERMEKVED</sequence>
<dbReference type="RefSeq" id="WP_120274825.1">
    <property type="nucleotide sequence ID" value="NZ_RAPN01000003.1"/>
</dbReference>
<dbReference type="Pfam" id="PF19296">
    <property type="entry name" value="RelA_AH_RIS"/>
    <property type="match status" value="1"/>
</dbReference>
<dbReference type="Pfam" id="PF13328">
    <property type="entry name" value="HD_4"/>
    <property type="match status" value="1"/>
</dbReference>
<evidence type="ECO:0000256" key="1">
    <source>
        <dbReference type="RuleBase" id="RU003847"/>
    </source>
</evidence>
<dbReference type="Pfam" id="PF04607">
    <property type="entry name" value="RelA_SpoT"/>
    <property type="match status" value="1"/>
</dbReference>
<dbReference type="InterPro" id="IPR012675">
    <property type="entry name" value="Beta-grasp_dom_sf"/>
</dbReference>
<dbReference type="Gene3D" id="3.30.70.260">
    <property type="match status" value="1"/>
</dbReference>
<dbReference type="GO" id="GO:0005886">
    <property type="term" value="C:plasma membrane"/>
    <property type="evidence" value="ECO:0007669"/>
    <property type="project" value="TreeGrafter"/>
</dbReference>
<name>A0A419VX44_9BACT</name>
<dbReference type="InterPro" id="IPR007685">
    <property type="entry name" value="RelA_SpoT"/>
</dbReference>
<dbReference type="CDD" id="cd01668">
    <property type="entry name" value="TGS_RSH"/>
    <property type="match status" value="1"/>
</dbReference>
<accession>A0A419VX44</accession>
<dbReference type="CDD" id="cd00077">
    <property type="entry name" value="HDc"/>
    <property type="match status" value="1"/>
</dbReference>
<keyword evidence="3" id="KW-0418">Kinase</keyword>
<dbReference type="Proteomes" id="UP000283387">
    <property type="component" value="Unassembled WGS sequence"/>
</dbReference>
<dbReference type="SMART" id="SM00471">
    <property type="entry name" value="HDc"/>
    <property type="match status" value="1"/>
</dbReference>
<dbReference type="InterPro" id="IPR043519">
    <property type="entry name" value="NT_sf"/>
</dbReference>
<dbReference type="InterPro" id="IPR033655">
    <property type="entry name" value="TGS_RelA/SpoT"/>
</dbReference>
<dbReference type="InterPro" id="IPR045600">
    <property type="entry name" value="RelA/SpoT_AH_RIS"/>
</dbReference>
<dbReference type="Gene3D" id="3.10.20.30">
    <property type="match status" value="1"/>
</dbReference>
<evidence type="ECO:0000259" key="2">
    <source>
        <dbReference type="PROSITE" id="PS51880"/>
    </source>
</evidence>
<dbReference type="InterPro" id="IPR012676">
    <property type="entry name" value="TGS-like"/>
</dbReference>
<dbReference type="Pfam" id="PF13291">
    <property type="entry name" value="ACT_4"/>
    <property type="match status" value="1"/>
</dbReference>
<dbReference type="EMBL" id="RAPN01000003">
    <property type="protein sequence ID" value="RKD87803.1"/>
    <property type="molecule type" value="Genomic_DNA"/>
</dbReference>
<dbReference type="SUPFAM" id="SSF55021">
    <property type="entry name" value="ACT-like"/>
    <property type="match status" value="1"/>
</dbReference>
<dbReference type="Gene3D" id="1.10.3210.10">
    <property type="entry name" value="Hypothetical protein af1432"/>
    <property type="match status" value="1"/>
</dbReference>
<comment type="similarity">
    <text evidence="1">Belongs to the relA/spoT family.</text>
</comment>
<proteinExistence type="inferred from homology"/>
<comment type="function">
    <text evidence="1">In eubacteria ppGpp (guanosine 3'-diphosphate 5'-diphosphate) is a mediator of the stringent response that coordinates a variety of cellular activities in response to changes in nutritional abundance.</text>
</comment>
<dbReference type="OrthoDB" id="9805041at2"/>
<dbReference type="Gene3D" id="3.30.460.10">
    <property type="entry name" value="Beta Polymerase, domain 2"/>
    <property type="match status" value="1"/>
</dbReference>
<comment type="caution">
    <text evidence="3">The sequence shown here is derived from an EMBL/GenBank/DDBJ whole genome shotgun (WGS) entry which is preliminary data.</text>
</comment>
<dbReference type="GO" id="GO:0016301">
    <property type="term" value="F:kinase activity"/>
    <property type="evidence" value="ECO:0007669"/>
    <property type="project" value="UniProtKB-KW"/>
</dbReference>
<dbReference type="InterPro" id="IPR004811">
    <property type="entry name" value="RelA/Spo_fam"/>
</dbReference>
<dbReference type="InterPro" id="IPR003607">
    <property type="entry name" value="HD/PDEase_dom"/>
</dbReference>
<dbReference type="SUPFAM" id="SSF109604">
    <property type="entry name" value="HD-domain/PDEase-like"/>
    <property type="match status" value="1"/>
</dbReference>
<dbReference type="PANTHER" id="PTHR21262:SF31">
    <property type="entry name" value="GTP PYROPHOSPHOKINASE"/>
    <property type="match status" value="1"/>
</dbReference>
<dbReference type="PROSITE" id="PS51880">
    <property type="entry name" value="TGS"/>
    <property type="match status" value="1"/>
</dbReference>
<dbReference type="FunFam" id="1.10.3210.10:FF:000001">
    <property type="entry name" value="GTP pyrophosphokinase RelA"/>
    <property type="match status" value="1"/>
</dbReference>
<dbReference type="SUPFAM" id="SSF81301">
    <property type="entry name" value="Nucleotidyltransferase"/>
    <property type="match status" value="1"/>
</dbReference>
<gene>
    <name evidence="3" type="ORF">BC643_3810</name>
</gene>
<dbReference type="PANTHER" id="PTHR21262">
    <property type="entry name" value="GUANOSINE-3',5'-BIS DIPHOSPHATE 3'-PYROPHOSPHOHYDROLASE"/>
    <property type="match status" value="1"/>
</dbReference>
<keyword evidence="4" id="KW-1185">Reference proteome</keyword>
<evidence type="ECO:0000313" key="3">
    <source>
        <dbReference type="EMBL" id="RKD87803.1"/>
    </source>
</evidence>
<protein>
    <submittedName>
        <fullName evidence="3">GTP pyrophosphokinase</fullName>
    </submittedName>
</protein>
<dbReference type="NCBIfam" id="TIGR00691">
    <property type="entry name" value="spoT_relA"/>
    <property type="match status" value="1"/>
</dbReference>
<feature type="domain" description="TGS" evidence="2">
    <location>
        <begin position="407"/>
        <end position="468"/>
    </location>
</feature>
<organism evidence="3 4">
    <name type="scientific">Mangrovibacterium diazotrophicum</name>
    <dbReference type="NCBI Taxonomy" id="1261403"/>
    <lineage>
        <taxon>Bacteria</taxon>
        <taxon>Pseudomonadati</taxon>
        <taxon>Bacteroidota</taxon>
        <taxon>Bacteroidia</taxon>
        <taxon>Marinilabiliales</taxon>
        <taxon>Prolixibacteraceae</taxon>
        <taxon>Mangrovibacterium</taxon>
    </lineage>
</organism>
<dbReference type="InterPro" id="IPR002912">
    <property type="entry name" value="ACT_dom"/>
</dbReference>
<dbReference type="CDD" id="cd05399">
    <property type="entry name" value="NT_Rel-Spo_like"/>
    <property type="match status" value="1"/>
</dbReference>
<dbReference type="FunFam" id="3.10.20.30:FF:000002">
    <property type="entry name" value="GTP pyrophosphokinase (RelA/SpoT)"/>
    <property type="match status" value="1"/>
</dbReference>
<dbReference type="InterPro" id="IPR045865">
    <property type="entry name" value="ACT-like_dom_sf"/>
</dbReference>
<dbReference type="CDD" id="cd04876">
    <property type="entry name" value="ACT_RelA-SpoT"/>
    <property type="match status" value="1"/>
</dbReference>
<dbReference type="AlphaFoldDB" id="A0A419VX44"/>
<dbReference type="SMART" id="SM00954">
    <property type="entry name" value="RelA_SpoT"/>
    <property type="match status" value="1"/>
</dbReference>